<evidence type="ECO:0000256" key="3">
    <source>
        <dbReference type="SAM" id="SignalP"/>
    </source>
</evidence>
<evidence type="ECO:0000256" key="2">
    <source>
        <dbReference type="SAM" id="MobiDB-lite"/>
    </source>
</evidence>
<dbReference type="PANTHER" id="PTHR24033:SF151">
    <property type="entry name" value="NOTCH 2"/>
    <property type="match status" value="1"/>
</dbReference>
<evidence type="ECO:0000313" key="6">
    <source>
        <dbReference type="Proteomes" id="UP000678393"/>
    </source>
</evidence>
<feature type="disulfide bond" evidence="1">
    <location>
        <begin position="674"/>
        <end position="683"/>
    </location>
</feature>
<keyword evidence="6" id="KW-1185">Reference proteome</keyword>
<comment type="caution">
    <text evidence="1">Lacks conserved residue(s) required for the propagation of feature annotation.</text>
</comment>
<dbReference type="InterPro" id="IPR000742">
    <property type="entry name" value="EGF"/>
</dbReference>
<dbReference type="PROSITE" id="PS50026">
    <property type="entry name" value="EGF_3"/>
    <property type="match status" value="2"/>
</dbReference>
<dbReference type="EMBL" id="CAJHNH020003235">
    <property type="protein sequence ID" value="CAG5128835.1"/>
    <property type="molecule type" value="Genomic_DNA"/>
</dbReference>
<evidence type="ECO:0000256" key="1">
    <source>
        <dbReference type="PROSITE-ProRule" id="PRU00076"/>
    </source>
</evidence>
<protein>
    <recommendedName>
        <fullName evidence="4">EGF-like domain-containing protein</fullName>
    </recommendedName>
</protein>
<keyword evidence="3" id="KW-0732">Signal</keyword>
<keyword evidence="1" id="KW-0245">EGF-like domain</keyword>
<comment type="caution">
    <text evidence="5">The sequence shown here is derived from an EMBL/GenBank/DDBJ whole genome shotgun (WGS) entry which is preliminary data.</text>
</comment>
<feature type="region of interest" description="Disordered" evidence="2">
    <location>
        <begin position="127"/>
        <end position="157"/>
    </location>
</feature>
<accession>A0A8S3ZM53</accession>
<dbReference type="PANTHER" id="PTHR24033">
    <property type="entry name" value="EGF-LIKE DOMAIN-CONTAINING PROTEIN"/>
    <property type="match status" value="1"/>
</dbReference>
<feature type="domain" description="EGF-like" evidence="4">
    <location>
        <begin position="439"/>
        <end position="476"/>
    </location>
</feature>
<feature type="signal peptide" evidence="3">
    <location>
        <begin position="1"/>
        <end position="21"/>
    </location>
</feature>
<dbReference type="Gene3D" id="2.10.25.10">
    <property type="entry name" value="Laminin"/>
    <property type="match status" value="1"/>
</dbReference>
<feature type="region of interest" description="Disordered" evidence="2">
    <location>
        <begin position="758"/>
        <end position="795"/>
    </location>
</feature>
<proteinExistence type="predicted"/>
<dbReference type="CDD" id="cd00054">
    <property type="entry name" value="EGF_CA"/>
    <property type="match status" value="1"/>
</dbReference>
<dbReference type="SMART" id="SM00181">
    <property type="entry name" value="EGF"/>
    <property type="match status" value="2"/>
</dbReference>
<name>A0A8S3ZM53_9EUPU</name>
<feature type="disulfide bond" evidence="1">
    <location>
        <begin position="466"/>
        <end position="475"/>
    </location>
</feature>
<dbReference type="PROSITE" id="PS00022">
    <property type="entry name" value="EGF_1"/>
    <property type="match status" value="2"/>
</dbReference>
<sequence>MLISQVGHVCLCALLIAGVASEWEILNEATNSAVPDLSLLQDHLLPALPPGMSRHRLSGQSDSKRASHVLDLQLTQNQTSVTERAPKTQPRLRLATAQDSPVGGSENTAYTKKDDVIDLEGEQLLLADRQRRQPSRGRLQDGGKMSQAKPGQDIVPDVQEIGETPQEKMSAEAGTGVVPEKMAAMSLKVACIQESSWECQMFKEHFIAMQGGHMKLLHRASVYERSKRQASSNYKNVAIDASNWNSRNLLGCEDGDCFSGDGDDTDANLVAPHLTFQSSTTAPTPSNLTKQTLTDAKKQQLAQDLENQLTPIFASIPGFKCVRVNPKNIYIDSKGLLHFDDWEVTIDGGNRSYTGSSADDVARQVQDALTNASLQYRNIDIEGQHPTDDFNTTKAVEDVQKDASDPCNIKPSPCPCGYGRCQQQPPNTANSTGIRLRCTDNCLNYSDCNNHGQCIKDVAGNAYCSCVGSWIGPFCDKENTTISDRDNIRSPVYTVSQKSEFNSSLKSDDLTPEKRQEIAKNLTEELKTNFATFPGMKDITINPDDIYVVDGVLVVPWNLTIDSGNPAYSGKNAEQIGDVVRDRLQDLGDSYRNNVTVDGRHPINDLDFVDAAQQVENQARDPCSTNSCPLGYDMCEALSALQIKCLHNCNSRATECQNAAQCQLDSAGNAVCQCADGYTGEDCQTEDNSLDAGQIAGVVAGSALLMGAAAGTAGMMAMGARRKQDIDFSEYTENQNADQNSNPSNFAFFIDRPVMDKSPMPIYGQSAGPNSGNNSTPSSYANNSGGENAPVNSPA</sequence>
<dbReference type="PROSITE" id="PS01186">
    <property type="entry name" value="EGF_2"/>
    <property type="match status" value="1"/>
</dbReference>
<evidence type="ECO:0000259" key="4">
    <source>
        <dbReference type="PROSITE" id="PS50026"/>
    </source>
</evidence>
<dbReference type="InterPro" id="IPR051830">
    <property type="entry name" value="NOTCH_homolog"/>
</dbReference>
<feature type="region of interest" description="Disordered" evidence="2">
    <location>
        <begin position="76"/>
        <end position="109"/>
    </location>
</feature>
<feature type="compositionally biased region" description="Polar residues" evidence="2">
    <location>
        <begin position="780"/>
        <end position="795"/>
    </location>
</feature>
<feature type="chain" id="PRO_5035894549" description="EGF-like domain-containing protein" evidence="3">
    <location>
        <begin position="22"/>
        <end position="795"/>
    </location>
</feature>
<gene>
    <name evidence="5" type="ORF">CUNI_LOCUS14393</name>
</gene>
<organism evidence="5 6">
    <name type="scientific">Candidula unifasciata</name>
    <dbReference type="NCBI Taxonomy" id="100452"/>
    <lineage>
        <taxon>Eukaryota</taxon>
        <taxon>Metazoa</taxon>
        <taxon>Spiralia</taxon>
        <taxon>Lophotrochozoa</taxon>
        <taxon>Mollusca</taxon>
        <taxon>Gastropoda</taxon>
        <taxon>Heterobranchia</taxon>
        <taxon>Euthyneura</taxon>
        <taxon>Panpulmonata</taxon>
        <taxon>Eupulmonata</taxon>
        <taxon>Stylommatophora</taxon>
        <taxon>Helicina</taxon>
        <taxon>Helicoidea</taxon>
        <taxon>Geomitridae</taxon>
        <taxon>Candidula</taxon>
    </lineage>
</organism>
<dbReference type="Proteomes" id="UP000678393">
    <property type="component" value="Unassembled WGS sequence"/>
</dbReference>
<feature type="domain" description="EGF-like" evidence="4">
    <location>
        <begin position="646"/>
        <end position="684"/>
    </location>
</feature>
<dbReference type="AlphaFoldDB" id="A0A8S3ZM53"/>
<evidence type="ECO:0000313" key="5">
    <source>
        <dbReference type="EMBL" id="CAG5128835.1"/>
    </source>
</evidence>
<keyword evidence="1" id="KW-1015">Disulfide bond</keyword>
<feature type="compositionally biased region" description="Low complexity" evidence="2">
    <location>
        <begin position="766"/>
        <end position="779"/>
    </location>
</feature>
<dbReference type="OrthoDB" id="6103745at2759"/>
<reference evidence="5" key="1">
    <citation type="submission" date="2021-04" db="EMBL/GenBank/DDBJ databases">
        <authorList>
            <consortium name="Molecular Ecology Group"/>
        </authorList>
    </citation>
    <scope>NUCLEOTIDE SEQUENCE</scope>
</reference>